<evidence type="ECO:0000313" key="3">
    <source>
        <dbReference type="Proteomes" id="UP000198755"/>
    </source>
</evidence>
<evidence type="ECO:0000313" key="2">
    <source>
        <dbReference type="EMBL" id="SFK81650.1"/>
    </source>
</evidence>
<sequence>MRSLKPDFLRLSLANRLQLPHFVIVQRNISATGPDRPPPYAGAAIRKLSFLERGKVTDHLLRLAPEGRRLRFLHAVDDATIKSYGETMFPPGGIVLGCFREGVLRAVGELRPRNPAWGADAEVAISVESEDRHHGVGTELLRRLVEIARNRSITRIRLTCLVDNAPMQKIVRNLGGDLYWIEGEVEADIVQPRPSFSSLLQEAFADFRGLLNMIAATNGFPYPGAMVKPRDFGPTPRRENFCQSSNR</sequence>
<protein>
    <submittedName>
        <fullName evidence="2">Acetyltransferase (GNAT) family protein</fullName>
    </submittedName>
</protein>
<dbReference type="GO" id="GO:0016747">
    <property type="term" value="F:acyltransferase activity, transferring groups other than amino-acyl groups"/>
    <property type="evidence" value="ECO:0007669"/>
    <property type="project" value="InterPro"/>
</dbReference>
<dbReference type="PROSITE" id="PS51186">
    <property type="entry name" value="GNAT"/>
    <property type="match status" value="1"/>
</dbReference>
<organism evidence="2 3">
    <name type="scientific">Methylocapsa palsarum</name>
    <dbReference type="NCBI Taxonomy" id="1612308"/>
    <lineage>
        <taxon>Bacteria</taxon>
        <taxon>Pseudomonadati</taxon>
        <taxon>Pseudomonadota</taxon>
        <taxon>Alphaproteobacteria</taxon>
        <taxon>Hyphomicrobiales</taxon>
        <taxon>Beijerinckiaceae</taxon>
        <taxon>Methylocapsa</taxon>
    </lineage>
</organism>
<feature type="domain" description="N-acetyltransferase" evidence="1">
    <location>
        <begin position="43"/>
        <end position="239"/>
    </location>
</feature>
<dbReference type="STRING" id="1612308.SAMN05444581_1249"/>
<keyword evidence="3" id="KW-1185">Reference proteome</keyword>
<dbReference type="Gene3D" id="3.40.630.30">
    <property type="match status" value="1"/>
</dbReference>
<evidence type="ECO:0000259" key="1">
    <source>
        <dbReference type="PROSITE" id="PS51186"/>
    </source>
</evidence>
<accession>A0A1I4CLW9</accession>
<dbReference type="AlphaFoldDB" id="A0A1I4CLW9"/>
<proteinExistence type="predicted"/>
<dbReference type="EMBL" id="FOSN01000024">
    <property type="protein sequence ID" value="SFK81650.1"/>
    <property type="molecule type" value="Genomic_DNA"/>
</dbReference>
<dbReference type="Proteomes" id="UP000198755">
    <property type="component" value="Unassembled WGS sequence"/>
</dbReference>
<dbReference type="SUPFAM" id="SSF55729">
    <property type="entry name" value="Acyl-CoA N-acyltransferases (Nat)"/>
    <property type="match status" value="1"/>
</dbReference>
<dbReference type="Pfam" id="PF00583">
    <property type="entry name" value="Acetyltransf_1"/>
    <property type="match status" value="1"/>
</dbReference>
<keyword evidence="2" id="KW-0808">Transferase</keyword>
<dbReference type="InterPro" id="IPR016181">
    <property type="entry name" value="Acyl_CoA_acyltransferase"/>
</dbReference>
<name>A0A1I4CLW9_9HYPH</name>
<dbReference type="InterPro" id="IPR000182">
    <property type="entry name" value="GNAT_dom"/>
</dbReference>
<gene>
    <name evidence="2" type="ORF">SAMN05444581_1249</name>
</gene>
<reference evidence="2 3" key="1">
    <citation type="submission" date="2016-10" db="EMBL/GenBank/DDBJ databases">
        <authorList>
            <person name="de Groot N.N."/>
        </authorList>
    </citation>
    <scope>NUCLEOTIDE SEQUENCE [LARGE SCALE GENOMIC DNA]</scope>
    <source>
        <strain evidence="2 3">NE2</strain>
    </source>
</reference>
<dbReference type="CDD" id="cd04301">
    <property type="entry name" value="NAT_SF"/>
    <property type="match status" value="1"/>
</dbReference>